<dbReference type="RefSeq" id="WP_067999596.1">
    <property type="nucleotide sequence ID" value="NZ_QQBC01000004.1"/>
</dbReference>
<feature type="compositionally biased region" description="Low complexity" evidence="1">
    <location>
        <begin position="163"/>
        <end position="181"/>
    </location>
</feature>
<evidence type="ECO:0000256" key="1">
    <source>
        <dbReference type="SAM" id="MobiDB-lite"/>
    </source>
</evidence>
<feature type="compositionally biased region" description="Acidic residues" evidence="1">
    <location>
        <begin position="405"/>
        <end position="416"/>
    </location>
</feature>
<protein>
    <submittedName>
        <fullName evidence="3">Uncharacterized protein</fullName>
    </submittedName>
</protein>
<keyword evidence="2" id="KW-0472">Membrane</keyword>
<comment type="caution">
    <text evidence="3">The sequence shown here is derived from an EMBL/GenBank/DDBJ whole genome shotgun (WGS) entry which is preliminary data.</text>
</comment>
<accession>A0A370IAF2</accession>
<keyword evidence="2" id="KW-0812">Transmembrane</keyword>
<feature type="compositionally biased region" description="Basic and acidic residues" evidence="1">
    <location>
        <begin position="260"/>
        <end position="281"/>
    </location>
</feature>
<dbReference type="AlphaFoldDB" id="A0A370IAF2"/>
<gene>
    <name evidence="3" type="ORF">DFR76_104140</name>
</gene>
<feature type="compositionally biased region" description="Pro residues" evidence="1">
    <location>
        <begin position="103"/>
        <end position="118"/>
    </location>
</feature>
<feature type="transmembrane region" description="Helical" evidence="2">
    <location>
        <begin position="479"/>
        <end position="499"/>
    </location>
</feature>
<sequence length="530" mass="56681">MSDESNQLSVAELLARNGQGVPSSSGGRRRRGGRGIAVTDLTGDLPAVPEGSSAHAAPEPDESPAIPPFPLSTPVEPSHSPVSGPISYYDPLSHNGASATPSYDPPSYEPPSYDPPSYEPRSYSAPAVPDSRDSAELGWPPSPAAQAPSSGGRRARRERMEALEAQEAAQAAANSHAPAPGLDAPASGRRRRRESDEETTEVRPYRGPLPQNDTVGPPTQAWAPTRAPEPNPRAPLPDSPPASVRRDRSAERGFGGFDLGPERGLDRGPERAPDRPDRGGPDRGGLLRGGRRNGVDGPPQPGPPQPGLPAWSARRPTPPEPDRPARNGRPAPEDQPPTAAWQAANRDQQLLAGPTVAGDLMRDAAERGDRRGMGGPGERGPRRGGADVLEDVEHRTELLRPLDSERDDVEDDEPDAEPTRRRTTRTRTPVSRRSRVARKATEDENRKQWMILGGQAVGAAVAGMLLFKGFEKMWDLLPFVALLLAMVVILGLVALVRVLRRTDDIFSTVIAVVVGIFVTLGPLAFLLSTN</sequence>
<dbReference type="STRING" id="1210086.GCA_001613105_03911"/>
<evidence type="ECO:0000256" key="2">
    <source>
        <dbReference type="SAM" id="Phobius"/>
    </source>
</evidence>
<feature type="transmembrane region" description="Helical" evidence="2">
    <location>
        <begin position="505"/>
        <end position="527"/>
    </location>
</feature>
<keyword evidence="2" id="KW-1133">Transmembrane helix</keyword>
<feature type="compositionally biased region" description="Basic and acidic residues" evidence="1">
    <location>
        <begin position="360"/>
        <end position="372"/>
    </location>
</feature>
<evidence type="ECO:0000313" key="3">
    <source>
        <dbReference type="EMBL" id="RDI66394.1"/>
    </source>
</evidence>
<feature type="compositionally biased region" description="Pro residues" evidence="1">
    <location>
        <begin position="298"/>
        <end position="307"/>
    </location>
</feature>
<proteinExistence type="predicted"/>
<dbReference type="Proteomes" id="UP000254869">
    <property type="component" value="Unassembled WGS sequence"/>
</dbReference>
<evidence type="ECO:0000313" key="4">
    <source>
        <dbReference type="Proteomes" id="UP000254869"/>
    </source>
</evidence>
<keyword evidence="4" id="KW-1185">Reference proteome</keyword>
<reference evidence="3 4" key="1">
    <citation type="submission" date="2018-07" db="EMBL/GenBank/DDBJ databases">
        <title>Genomic Encyclopedia of Type Strains, Phase IV (KMG-IV): sequencing the most valuable type-strain genomes for metagenomic binning, comparative biology and taxonomic classification.</title>
        <authorList>
            <person name="Goeker M."/>
        </authorList>
    </citation>
    <scope>NUCLEOTIDE SEQUENCE [LARGE SCALE GENOMIC DNA]</scope>
    <source>
        <strain evidence="3 4">DSM 44290</strain>
    </source>
</reference>
<dbReference type="EMBL" id="QQBC01000004">
    <property type="protein sequence ID" value="RDI66394.1"/>
    <property type="molecule type" value="Genomic_DNA"/>
</dbReference>
<name>A0A370IAF2_9NOCA</name>
<feature type="compositionally biased region" description="Pro residues" evidence="1">
    <location>
        <begin position="227"/>
        <end position="240"/>
    </location>
</feature>
<feature type="region of interest" description="Disordered" evidence="1">
    <location>
        <begin position="1"/>
        <end position="439"/>
    </location>
</feature>
<feature type="compositionally biased region" description="Basic and acidic residues" evidence="1">
    <location>
        <begin position="379"/>
        <end position="404"/>
    </location>
</feature>
<organism evidence="3 4">
    <name type="scientific">Nocardia pseudobrasiliensis</name>
    <dbReference type="NCBI Taxonomy" id="45979"/>
    <lineage>
        <taxon>Bacteria</taxon>
        <taxon>Bacillati</taxon>
        <taxon>Actinomycetota</taxon>
        <taxon>Actinomycetes</taxon>
        <taxon>Mycobacteriales</taxon>
        <taxon>Nocardiaceae</taxon>
        <taxon>Nocardia</taxon>
    </lineage>
</organism>
<feature type="compositionally biased region" description="Basic residues" evidence="1">
    <location>
        <begin position="421"/>
        <end position="438"/>
    </location>
</feature>